<organism evidence="2 3">
    <name type="scientific">Acanthopleuribacter pedis</name>
    <dbReference type="NCBI Taxonomy" id="442870"/>
    <lineage>
        <taxon>Bacteria</taxon>
        <taxon>Pseudomonadati</taxon>
        <taxon>Acidobacteriota</taxon>
        <taxon>Holophagae</taxon>
        <taxon>Acanthopleuribacterales</taxon>
        <taxon>Acanthopleuribacteraceae</taxon>
        <taxon>Acanthopleuribacter</taxon>
    </lineage>
</organism>
<evidence type="ECO:0000313" key="2">
    <source>
        <dbReference type="EMBL" id="MBO1317822.1"/>
    </source>
</evidence>
<proteinExistence type="predicted"/>
<dbReference type="EMBL" id="JAFREP010000004">
    <property type="protein sequence ID" value="MBO1317822.1"/>
    <property type="molecule type" value="Genomic_DNA"/>
</dbReference>
<protein>
    <submittedName>
        <fullName evidence="2">Uncharacterized protein</fullName>
    </submittedName>
</protein>
<accession>A0A8J7U1S0</accession>
<feature type="region of interest" description="Disordered" evidence="1">
    <location>
        <begin position="71"/>
        <end position="172"/>
    </location>
</feature>
<comment type="caution">
    <text evidence="2">The sequence shown here is derived from an EMBL/GenBank/DDBJ whole genome shotgun (WGS) entry which is preliminary data.</text>
</comment>
<dbReference type="Proteomes" id="UP000664417">
    <property type="component" value="Unassembled WGS sequence"/>
</dbReference>
<evidence type="ECO:0000313" key="3">
    <source>
        <dbReference type="Proteomes" id="UP000664417"/>
    </source>
</evidence>
<dbReference type="AlphaFoldDB" id="A0A8J7U1S0"/>
<feature type="compositionally biased region" description="Basic and acidic residues" evidence="1">
    <location>
        <begin position="114"/>
        <end position="130"/>
    </location>
</feature>
<name>A0A8J7U1S0_9BACT</name>
<sequence length="288" mass="32054">MEVDLRGQTVTQAVVLARRAIAECEADQLVLKTESEVVKLNLYNALTKMGHRCRLERQGPFFTLTVQIGGGARKPRAQAEPDDGSVVRKEITAFPARNLDAEEVKSARRRRRSERREEAAERAHSARSEQARAPQAPREQAPAEQPSAGAPQAGAGAPQAGAGAPQPSVAQPGGLEVEASMMCWLILQQEQLGQRDSKLGYDLLAEFLESLEPSRFAGMFLIHRAARLCDPSFQQGRFLKILRARRIHLWVCAKSLNYYEIEDPPAPIQRAQIIDIQRLASLYRLVWI</sequence>
<feature type="compositionally biased region" description="Low complexity" evidence="1">
    <location>
        <begin position="131"/>
        <end position="172"/>
    </location>
</feature>
<dbReference type="RefSeq" id="WP_207857283.1">
    <property type="nucleotide sequence ID" value="NZ_JAFREP010000004.1"/>
</dbReference>
<reference evidence="2" key="1">
    <citation type="submission" date="2021-03" db="EMBL/GenBank/DDBJ databases">
        <authorList>
            <person name="Wang G."/>
        </authorList>
    </citation>
    <scope>NUCLEOTIDE SEQUENCE</scope>
    <source>
        <strain evidence="2">KCTC 12899</strain>
    </source>
</reference>
<gene>
    <name evidence="2" type="ORF">J3U88_05065</name>
</gene>
<evidence type="ECO:0000256" key="1">
    <source>
        <dbReference type="SAM" id="MobiDB-lite"/>
    </source>
</evidence>
<keyword evidence="3" id="KW-1185">Reference proteome</keyword>